<accession>A0A816T1X0</accession>
<name>A0A816T1X0_9BILA</name>
<evidence type="ECO:0000313" key="1">
    <source>
        <dbReference type="EMBL" id="CAF2092260.1"/>
    </source>
</evidence>
<dbReference type="SUPFAM" id="SSF52058">
    <property type="entry name" value="L domain-like"/>
    <property type="match status" value="1"/>
</dbReference>
<sequence length="323" mass="37971">MIFILDWLSTKFIQYLLLNLAHLKHFELHAAKGAVYLANGTMWENITGSLNTFNFIFYAKLVEVEKTLDTFRSQFWLEKRWFVAYEYDCLFSVPRFSKRDCNVNFQRPIYSTAIDDKIFLDKITILELSEPLIGMKHRFAHVRTLKVNCIVQMETLSSIIDVNRIEHLILSCPALHSLPIMSQLLKMKCLQKLSIITNPFELLIQLREMQFGNIRTLNIDYNFVLVKRYSFKQLFYIFPCVERLHMKSISKANMICMINGFKHLSNASFSLDSLSEIDERNWVAQPGLALDGAWRLTSDNYTCRYEHSHLDVWISKQVSQFHL</sequence>
<dbReference type="InterPro" id="IPR032675">
    <property type="entry name" value="LRR_dom_sf"/>
</dbReference>
<evidence type="ECO:0000313" key="2">
    <source>
        <dbReference type="Proteomes" id="UP000663824"/>
    </source>
</evidence>
<protein>
    <submittedName>
        <fullName evidence="1">Uncharacterized protein</fullName>
    </submittedName>
</protein>
<comment type="caution">
    <text evidence="1">The sequence shown here is derived from an EMBL/GenBank/DDBJ whole genome shotgun (WGS) entry which is preliminary data.</text>
</comment>
<reference evidence="1" key="1">
    <citation type="submission" date="2021-02" db="EMBL/GenBank/DDBJ databases">
        <authorList>
            <person name="Nowell W R."/>
        </authorList>
    </citation>
    <scope>NUCLEOTIDE SEQUENCE</scope>
</reference>
<dbReference type="Proteomes" id="UP000663824">
    <property type="component" value="Unassembled WGS sequence"/>
</dbReference>
<organism evidence="1 2">
    <name type="scientific">Rotaria magnacalcarata</name>
    <dbReference type="NCBI Taxonomy" id="392030"/>
    <lineage>
        <taxon>Eukaryota</taxon>
        <taxon>Metazoa</taxon>
        <taxon>Spiralia</taxon>
        <taxon>Gnathifera</taxon>
        <taxon>Rotifera</taxon>
        <taxon>Eurotatoria</taxon>
        <taxon>Bdelloidea</taxon>
        <taxon>Philodinida</taxon>
        <taxon>Philodinidae</taxon>
        <taxon>Rotaria</taxon>
    </lineage>
</organism>
<dbReference type="AlphaFoldDB" id="A0A816T1X0"/>
<gene>
    <name evidence="1" type="ORF">MBJ925_LOCUS20610</name>
</gene>
<dbReference type="Gene3D" id="3.80.10.10">
    <property type="entry name" value="Ribonuclease Inhibitor"/>
    <property type="match status" value="1"/>
</dbReference>
<dbReference type="EMBL" id="CAJNRE010010574">
    <property type="protein sequence ID" value="CAF2092260.1"/>
    <property type="molecule type" value="Genomic_DNA"/>
</dbReference>
<proteinExistence type="predicted"/>